<dbReference type="PANTHER" id="PTHR37689">
    <property type="entry name" value="PROTEIN FDHE"/>
    <property type="match status" value="1"/>
</dbReference>
<dbReference type="KEGG" id="slp:Slip_1431"/>
<dbReference type="GO" id="GO:0051604">
    <property type="term" value="P:protein maturation"/>
    <property type="evidence" value="ECO:0007669"/>
    <property type="project" value="TreeGrafter"/>
</dbReference>
<dbReference type="CDD" id="cd16341">
    <property type="entry name" value="FdhE"/>
    <property type="match status" value="1"/>
</dbReference>
<dbReference type="AlphaFoldDB" id="D7CNA9"/>
<proteinExistence type="predicted"/>
<accession>D7CNA9</accession>
<dbReference type="HOGENOM" id="CLU_071015_1_0_9"/>
<feature type="domain" description="FdhE central" evidence="1">
    <location>
        <begin position="164"/>
        <end position="197"/>
    </location>
</feature>
<dbReference type="EMBL" id="CP002048">
    <property type="protein sequence ID" value="ADI02194.1"/>
    <property type="molecule type" value="Genomic_DNA"/>
</dbReference>
<dbReference type="GO" id="GO:0005829">
    <property type="term" value="C:cytosol"/>
    <property type="evidence" value="ECO:0007669"/>
    <property type="project" value="TreeGrafter"/>
</dbReference>
<sequence length="277" mass="32312">MDKSVPVTLPEGFVEFYEDVESWQNELFFRLKKKTDSKKVDAIPLLKREDRPLLEFLDFEVDLTEYREAFLSFAQLLKDKREKASLFVDRIMDIKDELDYGELLTRALENDKKYFSGLENETGVPASIMTMISQHAVRPFLRVFALPYEQSIREDESLGWGKGVCPVCGAMPSISRVRATDGRRFLFCEECFTEWEHRYLACVYCGNSEPSTIKYFVVDGDDANQVFVCEKCKGYLKNYDERRGKARTDLFITNIKTIYLDLLAEQRGYGRRETDFN</sequence>
<evidence type="ECO:0000259" key="1">
    <source>
        <dbReference type="Pfam" id="PF24859"/>
    </source>
</evidence>
<dbReference type="PANTHER" id="PTHR37689:SF1">
    <property type="entry name" value="PROTEIN FDHE"/>
    <property type="match status" value="1"/>
</dbReference>
<protein>
    <submittedName>
        <fullName evidence="2">Formate dehydrogenase accessory protein</fullName>
    </submittedName>
</protein>
<reference evidence="2 3" key="2">
    <citation type="journal article" date="2010" name="Stand. Genomic Sci.">
        <title>Complete genome sequence of Syntrophothermus lipocalidus type strain (TGB-C1).</title>
        <authorList>
            <person name="Djao O.D."/>
            <person name="Zhang X."/>
            <person name="Lucas S."/>
            <person name="Lapidus A."/>
            <person name="Del Rio T.G."/>
            <person name="Nolan M."/>
            <person name="Tice H."/>
            <person name="Cheng J.F."/>
            <person name="Han C."/>
            <person name="Tapia R."/>
            <person name="Goodwin L."/>
            <person name="Pitluck S."/>
            <person name="Liolios K."/>
            <person name="Ivanova N."/>
            <person name="Mavromatis K."/>
            <person name="Mikhailova N."/>
            <person name="Ovchinnikova G."/>
            <person name="Pati A."/>
            <person name="Brambilla E."/>
            <person name="Chen A."/>
            <person name="Palaniappan K."/>
            <person name="Land M."/>
            <person name="Hauser L."/>
            <person name="Chang Y.J."/>
            <person name="Jeffries C.D."/>
            <person name="Rohde M."/>
            <person name="Sikorski J."/>
            <person name="Spring S."/>
            <person name="Goker M."/>
            <person name="Detter J.C."/>
            <person name="Woyke T."/>
            <person name="Bristow J."/>
            <person name="Eisen J.A."/>
            <person name="Markowitz V."/>
            <person name="Hugenholtz P."/>
            <person name="Kyrpides N.C."/>
            <person name="Klenk H.P."/>
        </authorList>
    </citation>
    <scope>NUCLEOTIDE SEQUENCE [LARGE SCALE GENOMIC DNA]</scope>
    <source>
        <strain evidence="3">DSM 12680 / TGB-C1</strain>
    </source>
</reference>
<organism evidence="2 3">
    <name type="scientific">Syntrophothermus lipocalidus (strain DSM 12680 / TGB-C1)</name>
    <dbReference type="NCBI Taxonomy" id="643648"/>
    <lineage>
        <taxon>Bacteria</taxon>
        <taxon>Bacillati</taxon>
        <taxon>Bacillota</taxon>
        <taxon>Clostridia</taxon>
        <taxon>Eubacteriales</taxon>
        <taxon>Syntrophomonadaceae</taxon>
        <taxon>Syntrophothermus</taxon>
    </lineage>
</organism>
<dbReference type="STRING" id="643648.Slip_1431"/>
<dbReference type="Proteomes" id="UP000000378">
    <property type="component" value="Chromosome"/>
</dbReference>
<reference evidence="3" key="1">
    <citation type="journal article" date="2010" name="Stand. Genomic Sci.">
        <title>Complete genome sequence of Syntrophothermus lipocalidus type strain (TGB-C1T).</title>
        <authorList>
            <consortium name="US DOE Joint Genome Institute (JGI-PGF)"/>
            <person name="Djao O."/>
            <person name="Zhang X."/>
            <person name="Lucas S."/>
            <person name="Lapidus A."/>
            <person name="Glavina Del Rio T."/>
            <person name="Nolan M."/>
            <person name="Tice H."/>
            <person name="Cheng J."/>
            <person name="Han C."/>
            <person name="Tapia R."/>
            <person name="Goodwin L."/>
            <person name="Pitluck S."/>
            <person name="Liolios K."/>
            <person name="Ivanova N."/>
            <person name="Mavromatis K."/>
            <person name="Mikhailova N."/>
            <person name="Ovchinnikova G."/>
            <person name="Pati A."/>
            <person name="Brambilla E."/>
            <person name="Chen A."/>
            <person name="Palaniappan K."/>
            <person name="Land M."/>
            <person name="Hauser L."/>
            <person name="Chang Y."/>
            <person name="Jeffries C."/>
            <person name="Rohde M."/>
            <person name="Sikorski J."/>
            <person name="Spring S."/>
            <person name="Goker M."/>
            <person name="Detter J."/>
            <person name="Woyke T."/>
            <person name="Bristow J."/>
            <person name="Eisen J."/>
            <person name="Markowitz V."/>
            <person name="Hugenholtz P."/>
            <person name="Kyrpides N."/>
            <person name="Klenk H."/>
        </authorList>
    </citation>
    <scope>NUCLEOTIDE SEQUENCE [LARGE SCALE GENOMIC DNA]</scope>
    <source>
        <strain evidence="3">DSM 12680 / TGB-C1</strain>
    </source>
</reference>
<dbReference type="GO" id="GO:0008199">
    <property type="term" value="F:ferric iron binding"/>
    <property type="evidence" value="ECO:0007669"/>
    <property type="project" value="TreeGrafter"/>
</dbReference>
<dbReference type="InterPro" id="IPR056797">
    <property type="entry name" value="FdhE_central"/>
</dbReference>
<dbReference type="Gene3D" id="3.90.1670.10">
    <property type="entry name" value="FdhE-like domain"/>
    <property type="match status" value="1"/>
</dbReference>
<dbReference type="Pfam" id="PF24859">
    <property type="entry name" value="FdhE_central"/>
    <property type="match status" value="1"/>
</dbReference>
<name>D7CNA9_SYNLT</name>
<dbReference type="SUPFAM" id="SSF144020">
    <property type="entry name" value="FdhE-like"/>
    <property type="match status" value="1"/>
</dbReference>
<evidence type="ECO:0000313" key="3">
    <source>
        <dbReference type="Proteomes" id="UP000000378"/>
    </source>
</evidence>
<dbReference type="OrthoDB" id="9811074at2"/>
<evidence type="ECO:0000313" key="2">
    <source>
        <dbReference type="EMBL" id="ADI02194.1"/>
    </source>
</evidence>
<dbReference type="InterPro" id="IPR024064">
    <property type="entry name" value="FdhE-like_sf"/>
</dbReference>
<keyword evidence="3" id="KW-1185">Reference proteome</keyword>
<dbReference type="eggNOG" id="COG3058">
    <property type="taxonomic scope" value="Bacteria"/>
</dbReference>
<gene>
    <name evidence="2" type="ordered locus">Slip_1431</name>
</gene>
<dbReference type="RefSeq" id="WP_013175596.1">
    <property type="nucleotide sequence ID" value="NC_014220.1"/>
</dbReference>
<dbReference type="InterPro" id="IPR006452">
    <property type="entry name" value="Formate_DH_accessory"/>
</dbReference>